<dbReference type="AlphaFoldDB" id="F1Z6A3"/>
<protein>
    <submittedName>
        <fullName evidence="1">Uncharacterized protein</fullName>
    </submittedName>
</protein>
<evidence type="ECO:0000313" key="1">
    <source>
        <dbReference type="EMBL" id="EGD59885.1"/>
    </source>
</evidence>
<reference evidence="1 2" key="1">
    <citation type="journal article" date="2012" name="J. Bacteriol.">
        <title>Draft Genome Sequence of Novosphingobium nitrogenifigens Y88T.</title>
        <authorList>
            <person name="Strabala T.J."/>
            <person name="Macdonald L."/>
            <person name="Liu V."/>
            <person name="Smit A.M."/>
        </authorList>
    </citation>
    <scope>NUCLEOTIDE SEQUENCE [LARGE SCALE GENOMIC DNA]</scope>
    <source>
        <strain evidence="1 2">DSM 19370</strain>
    </source>
</reference>
<dbReference type="STRING" id="983920.Y88_2324"/>
<accession>F1Z6A3</accession>
<sequence>MQTPDRTPRTIPSPDAIATAQATIAALSRPADIRALSLVSLEMVMAMRVCAIFRHAGRDPVPDLARRYRNVETAGAIDGFVRTVLRCWPERFTVNRPCCRALTPDEATLVALSRAARSGDRDGFSAAVDGFVRADRHDGLYNATVHAVALLPAWAHATVPSRRGKAPQP</sequence>
<dbReference type="InParanoid" id="F1Z6A3"/>
<keyword evidence="2" id="KW-1185">Reference proteome</keyword>
<proteinExistence type="predicted"/>
<name>F1Z6A3_9SPHN</name>
<dbReference type="RefSeq" id="WP_008069728.1">
    <property type="nucleotide sequence ID" value="NZ_AQWK01000003.1"/>
</dbReference>
<organism evidence="1 2">
    <name type="scientific">Novosphingobium nitrogenifigens DSM 19370</name>
    <dbReference type="NCBI Taxonomy" id="983920"/>
    <lineage>
        <taxon>Bacteria</taxon>
        <taxon>Pseudomonadati</taxon>
        <taxon>Pseudomonadota</taxon>
        <taxon>Alphaproteobacteria</taxon>
        <taxon>Sphingomonadales</taxon>
        <taxon>Sphingomonadaceae</taxon>
        <taxon>Novosphingobium</taxon>
    </lineage>
</organism>
<comment type="caution">
    <text evidence="1">The sequence shown here is derived from an EMBL/GenBank/DDBJ whole genome shotgun (WGS) entry which is preliminary data.</text>
</comment>
<dbReference type="Proteomes" id="UP000004728">
    <property type="component" value="Unassembled WGS sequence"/>
</dbReference>
<evidence type="ECO:0000313" key="2">
    <source>
        <dbReference type="Proteomes" id="UP000004728"/>
    </source>
</evidence>
<gene>
    <name evidence="1" type="ORF">Y88_2324</name>
</gene>
<dbReference type="EMBL" id="AEWJ01000024">
    <property type="protein sequence ID" value="EGD59885.1"/>
    <property type="molecule type" value="Genomic_DNA"/>
</dbReference>
<dbReference type="eggNOG" id="ENOG503056B">
    <property type="taxonomic scope" value="Bacteria"/>
</dbReference>
<dbReference type="OrthoDB" id="7410293at2"/>
<dbReference type="HOGENOM" id="CLU_150005_0_0_5"/>